<feature type="domain" description="ERAP1-like C-terminal" evidence="13">
    <location>
        <begin position="504"/>
        <end position="857"/>
    </location>
</feature>
<dbReference type="Proteomes" id="UP000324629">
    <property type="component" value="Unassembled WGS sequence"/>
</dbReference>
<accession>A0A5J4NSF2</accession>
<dbReference type="InterPro" id="IPR034016">
    <property type="entry name" value="M1_APN-typ"/>
</dbReference>
<keyword evidence="5 11" id="KW-0378">Hydrolase</keyword>
<organism evidence="15 16">
    <name type="scientific">Paragonimus westermani</name>
    <dbReference type="NCBI Taxonomy" id="34504"/>
    <lineage>
        <taxon>Eukaryota</taxon>
        <taxon>Metazoa</taxon>
        <taxon>Spiralia</taxon>
        <taxon>Lophotrochozoa</taxon>
        <taxon>Platyhelminthes</taxon>
        <taxon>Trematoda</taxon>
        <taxon>Digenea</taxon>
        <taxon>Plagiorchiida</taxon>
        <taxon>Troglotremata</taxon>
        <taxon>Troglotrematidae</taxon>
        <taxon>Paragonimus</taxon>
    </lineage>
</organism>
<dbReference type="Pfam" id="PF01433">
    <property type="entry name" value="Peptidase_M1"/>
    <property type="match status" value="1"/>
</dbReference>
<evidence type="ECO:0000259" key="14">
    <source>
        <dbReference type="Pfam" id="PF17900"/>
    </source>
</evidence>
<keyword evidence="2 11" id="KW-0031">Aminopeptidase</keyword>
<dbReference type="EMBL" id="QNGE01001263">
    <property type="protein sequence ID" value="KAA3677988.1"/>
    <property type="molecule type" value="Genomic_DNA"/>
</dbReference>
<feature type="binding site" evidence="9">
    <location>
        <position position="281"/>
    </location>
    <ligand>
        <name>Zn(2+)</name>
        <dbReference type="ChEBI" id="CHEBI:29105"/>
        <note>catalytic</note>
    </ligand>
</feature>
<dbReference type="GO" id="GO:0008270">
    <property type="term" value="F:zinc ion binding"/>
    <property type="evidence" value="ECO:0007669"/>
    <property type="project" value="UniProtKB-UniRule"/>
</dbReference>
<proteinExistence type="inferred from homology"/>
<sequence length="886" mass="98833">RTPVNMASEVFQRLPQLCRPLRYAIELRPCLKTFTFIGKQSVSVDMTESASEIVLNAKNLSVNSAKFNGVSVEVVPKPEMEQAGPAVLDLDFKGHISDKMVGFYRSAYSIENEVQKVMLATHFEPANARQAFPCWDEPDFKSVFSITLVVPKNMSAISNMARDSDNVLVRVYSRPGLVSELGRGELALDTACRSLPFFGDYFGIRYPLPKLDMLAIPDFAGGAMENWGLVTFRERTLLAEKETASPASKQSIALTVSHELAHMWFGNLVTMHWWTDLWLKEGFATWIEYFCVNHCFPEMDIWSHFTYGEMASALRLDALESSHPIEVKIVKLFINVEVNNPDEIDEIFDTISYSKGSSLIHMLHAYLGDEAFRVGLCAYLAKHAYGNACTEDLWDALASASGLAVAEIMRPWTRTAGFPVVFVEPLDVYANQLRVRLRQTQYRLPSSCTKSPKEPLLWPVPITLTCYSSDGQHRVASKHVFQSREEVLQITIPWSPSSVSDCLVQLNADATGLYHVGYNEDQLYRFARQIKTLNWSASAKFAFINDGFSLAKAGFIRISDWLSVLPQLLDGEQSYSIWRCVLVDGLATYVRRLVHEGGLSVPAYHAFLRKLTLPVLCTLGFFHSDKSPTTLSHDARLLRSLLVMTAGAEAGDERVVAEAMRRYDIHRSGQDSDAIPGDLRSAVYMTVVRHGSPDIVNQLIEVVSQLFNPFSFSRQAYTLVKSPEERSHILSALGGASEVCNDTETGGDLTAAPASSLKRVLQFCVDPKGPVRDQDRIQGLQACASWSAAARLATWEAMKADWAHLAEIYHGQFLLAFLIKSVLSGFATKQHVDDVKAFFNHNPVSCPRALQQVHETMDTNLILLERDRTLIANALDQLTQNGSAIS</sequence>
<dbReference type="PANTHER" id="PTHR11533">
    <property type="entry name" value="PROTEASE M1 ZINC METALLOPROTEASE"/>
    <property type="match status" value="1"/>
</dbReference>
<dbReference type="GO" id="GO:0005737">
    <property type="term" value="C:cytoplasm"/>
    <property type="evidence" value="ECO:0007669"/>
    <property type="project" value="TreeGrafter"/>
</dbReference>
<feature type="binding site" evidence="9">
    <location>
        <position position="262"/>
    </location>
    <ligand>
        <name>Zn(2+)</name>
        <dbReference type="ChEBI" id="CHEBI:29105"/>
        <note>catalytic</note>
    </ligand>
</feature>
<feature type="binding site" evidence="9">
    <location>
        <position position="258"/>
    </location>
    <ligand>
        <name>Zn(2+)</name>
        <dbReference type="ChEBI" id="CHEBI:29105"/>
        <note>catalytic</note>
    </ligand>
</feature>
<evidence type="ECO:0000256" key="9">
    <source>
        <dbReference type="PIRSR" id="PIRSR634016-3"/>
    </source>
</evidence>
<evidence type="ECO:0000256" key="6">
    <source>
        <dbReference type="ARBA" id="ARBA00022833"/>
    </source>
</evidence>
<dbReference type="InterPro" id="IPR024571">
    <property type="entry name" value="ERAP1-like_C_dom"/>
</dbReference>
<evidence type="ECO:0000256" key="3">
    <source>
        <dbReference type="ARBA" id="ARBA00022670"/>
    </source>
</evidence>
<dbReference type="SUPFAM" id="SSF63737">
    <property type="entry name" value="Leukotriene A4 hydrolase N-terminal domain"/>
    <property type="match status" value="1"/>
</dbReference>
<comment type="caution">
    <text evidence="15">The sequence shown here is derived from an EMBL/GenBank/DDBJ whole genome shotgun (WGS) entry which is preliminary data.</text>
</comment>
<dbReference type="InterPro" id="IPR042097">
    <property type="entry name" value="Aminopeptidase_N-like_N_sf"/>
</dbReference>
<evidence type="ECO:0000256" key="8">
    <source>
        <dbReference type="PIRSR" id="PIRSR634016-1"/>
    </source>
</evidence>
<dbReference type="GO" id="GO:0070006">
    <property type="term" value="F:metalloaminopeptidase activity"/>
    <property type="evidence" value="ECO:0007669"/>
    <property type="project" value="TreeGrafter"/>
</dbReference>
<name>A0A5J4NSF2_9TREM</name>
<dbReference type="FunFam" id="1.10.390.10:FF:000001">
    <property type="entry name" value="Aminopeptidase"/>
    <property type="match status" value="1"/>
</dbReference>
<dbReference type="GO" id="GO:0016020">
    <property type="term" value="C:membrane"/>
    <property type="evidence" value="ECO:0007669"/>
    <property type="project" value="TreeGrafter"/>
</dbReference>
<evidence type="ECO:0000259" key="13">
    <source>
        <dbReference type="Pfam" id="PF11838"/>
    </source>
</evidence>
<dbReference type="Gene3D" id="1.25.50.20">
    <property type="match status" value="1"/>
</dbReference>
<evidence type="ECO:0000256" key="11">
    <source>
        <dbReference type="RuleBase" id="RU364040"/>
    </source>
</evidence>
<feature type="domain" description="Aminopeptidase N-like N-terminal" evidence="14">
    <location>
        <begin position="20"/>
        <end position="164"/>
    </location>
</feature>
<dbReference type="Gene3D" id="2.60.40.1910">
    <property type="match status" value="1"/>
</dbReference>
<keyword evidence="4 9" id="KW-0479">Metal-binding</keyword>
<evidence type="ECO:0000256" key="4">
    <source>
        <dbReference type="ARBA" id="ARBA00022723"/>
    </source>
</evidence>
<evidence type="ECO:0000256" key="5">
    <source>
        <dbReference type="ARBA" id="ARBA00022801"/>
    </source>
</evidence>
<feature type="active site" description="Proton acceptor" evidence="8">
    <location>
        <position position="259"/>
    </location>
</feature>
<feature type="domain" description="Peptidase M1 membrane alanine aminopeptidase" evidence="12">
    <location>
        <begin position="187"/>
        <end position="412"/>
    </location>
</feature>
<feature type="non-terminal residue" evidence="15">
    <location>
        <position position="1"/>
    </location>
</feature>
<dbReference type="InterPro" id="IPR045357">
    <property type="entry name" value="Aminopeptidase_N-like_N"/>
</dbReference>
<comment type="similarity">
    <text evidence="1 11">Belongs to the peptidase M1 family.</text>
</comment>
<dbReference type="GO" id="GO:0006508">
    <property type="term" value="P:proteolysis"/>
    <property type="evidence" value="ECO:0007669"/>
    <property type="project" value="UniProtKB-KW"/>
</dbReference>
<reference evidence="15 16" key="1">
    <citation type="journal article" date="2019" name="Gigascience">
        <title>Whole-genome sequence of the oriental lung fluke Paragonimus westermani.</title>
        <authorList>
            <person name="Oey H."/>
            <person name="Zakrzewski M."/>
            <person name="Narain K."/>
            <person name="Devi K.R."/>
            <person name="Agatsuma T."/>
            <person name="Nawaratna S."/>
            <person name="Gobert G.N."/>
            <person name="Jones M.K."/>
            <person name="Ragan M.A."/>
            <person name="McManus D.P."/>
            <person name="Krause L."/>
        </authorList>
    </citation>
    <scope>NUCLEOTIDE SEQUENCE [LARGE SCALE GENOMIC DNA]</scope>
    <source>
        <strain evidence="15 16">IND2009</strain>
    </source>
</reference>
<protein>
    <recommendedName>
        <fullName evidence="11">Aminopeptidase</fullName>
        <ecNumber evidence="11">3.4.11.-</ecNumber>
    </recommendedName>
</protein>
<evidence type="ECO:0000313" key="15">
    <source>
        <dbReference type="EMBL" id="KAA3677988.1"/>
    </source>
</evidence>
<evidence type="ECO:0000256" key="7">
    <source>
        <dbReference type="ARBA" id="ARBA00023049"/>
    </source>
</evidence>
<evidence type="ECO:0000256" key="2">
    <source>
        <dbReference type="ARBA" id="ARBA00022438"/>
    </source>
</evidence>
<dbReference type="AlphaFoldDB" id="A0A5J4NSF2"/>
<dbReference type="Gene3D" id="1.10.390.10">
    <property type="entry name" value="Neutral Protease Domain 2"/>
    <property type="match status" value="1"/>
</dbReference>
<evidence type="ECO:0000256" key="1">
    <source>
        <dbReference type="ARBA" id="ARBA00010136"/>
    </source>
</evidence>
<dbReference type="PANTHER" id="PTHR11533:SF174">
    <property type="entry name" value="PUROMYCIN-SENSITIVE AMINOPEPTIDASE-RELATED"/>
    <property type="match status" value="1"/>
</dbReference>
<dbReference type="CDD" id="cd09601">
    <property type="entry name" value="M1_APN-Q_like"/>
    <property type="match status" value="1"/>
</dbReference>
<keyword evidence="7 11" id="KW-0482">Metalloprotease</keyword>
<feature type="site" description="Transition state stabilizer" evidence="10">
    <location>
        <position position="353"/>
    </location>
</feature>
<evidence type="ECO:0000256" key="10">
    <source>
        <dbReference type="PIRSR" id="PIRSR634016-4"/>
    </source>
</evidence>
<dbReference type="SUPFAM" id="SSF55486">
    <property type="entry name" value="Metalloproteases ('zincins'), catalytic domain"/>
    <property type="match status" value="1"/>
</dbReference>
<dbReference type="InterPro" id="IPR050344">
    <property type="entry name" value="Peptidase_M1_aminopeptidases"/>
</dbReference>
<evidence type="ECO:0000259" key="12">
    <source>
        <dbReference type="Pfam" id="PF01433"/>
    </source>
</evidence>
<dbReference type="GO" id="GO:0005615">
    <property type="term" value="C:extracellular space"/>
    <property type="evidence" value="ECO:0007669"/>
    <property type="project" value="TreeGrafter"/>
</dbReference>
<dbReference type="GO" id="GO:0042277">
    <property type="term" value="F:peptide binding"/>
    <property type="evidence" value="ECO:0007669"/>
    <property type="project" value="TreeGrafter"/>
</dbReference>
<dbReference type="Pfam" id="PF17900">
    <property type="entry name" value="Peptidase_M1_N"/>
    <property type="match status" value="1"/>
</dbReference>
<dbReference type="InterPro" id="IPR027268">
    <property type="entry name" value="Peptidase_M4/M1_CTD_sf"/>
</dbReference>
<dbReference type="GO" id="GO:0043171">
    <property type="term" value="P:peptide catabolic process"/>
    <property type="evidence" value="ECO:0007669"/>
    <property type="project" value="TreeGrafter"/>
</dbReference>
<keyword evidence="6 9" id="KW-0862">Zinc</keyword>
<comment type="cofactor">
    <cofactor evidence="9 11">
        <name>Zn(2+)</name>
        <dbReference type="ChEBI" id="CHEBI:29105"/>
    </cofactor>
    <text evidence="9 11">Binds 1 zinc ion per subunit.</text>
</comment>
<keyword evidence="3 11" id="KW-0645">Protease</keyword>
<keyword evidence="16" id="KW-1185">Reference proteome</keyword>
<gene>
    <name evidence="15" type="ORF">DEA37_0011503</name>
</gene>
<dbReference type="Pfam" id="PF11838">
    <property type="entry name" value="ERAP1_C"/>
    <property type="match status" value="1"/>
</dbReference>
<evidence type="ECO:0000313" key="16">
    <source>
        <dbReference type="Proteomes" id="UP000324629"/>
    </source>
</evidence>
<dbReference type="InterPro" id="IPR014782">
    <property type="entry name" value="Peptidase_M1_dom"/>
</dbReference>
<dbReference type="Gene3D" id="2.60.40.1730">
    <property type="entry name" value="tricorn interacting facor f3 domain"/>
    <property type="match status" value="1"/>
</dbReference>
<dbReference type="EC" id="3.4.11.-" evidence="11"/>